<evidence type="ECO:0000256" key="3">
    <source>
        <dbReference type="SAM" id="SignalP"/>
    </source>
</evidence>
<dbReference type="Proteomes" id="UP000247903">
    <property type="component" value="Unassembled WGS sequence"/>
</dbReference>
<dbReference type="Gene3D" id="2.60.120.260">
    <property type="entry name" value="Galactose-binding domain-like"/>
    <property type="match status" value="1"/>
</dbReference>
<feature type="domain" description="Pectate lyase" evidence="4">
    <location>
        <begin position="272"/>
        <end position="467"/>
    </location>
</feature>
<dbReference type="InterPro" id="IPR010502">
    <property type="entry name" value="Carb-bd_dom_fam9"/>
</dbReference>
<dbReference type="GO" id="GO:0004553">
    <property type="term" value="F:hydrolase activity, hydrolyzing O-glycosyl compounds"/>
    <property type="evidence" value="ECO:0007669"/>
    <property type="project" value="InterPro"/>
</dbReference>
<dbReference type="RefSeq" id="WP_110305121.1">
    <property type="nucleotide sequence ID" value="NZ_QJHK01000002.1"/>
</dbReference>
<protein>
    <recommendedName>
        <fullName evidence="4">Pectate lyase domain-containing protein</fullName>
    </recommendedName>
</protein>
<dbReference type="Gene3D" id="2.60.40.10">
    <property type="entry name" value="Immunoglobulins"/>
    <property type="match status" value="1"/>
</dbReference>
<evidence type="ECO:0000313" key="5">
    <source>
        <dbReference type="EMBL" id="PXY42148.1"/>
    </source>
</evidence>
<dbReference type="SUPFAM" id="SSF51126">
    <property type="entry name" value="Pectin lyase-like"/>
    <property type="match status" value="1"/>
</dbReference>
<feature type="signal peptide" evidence="3">
    <location>
        <begin position="1"/>
        <end position="20"/>
    </location>
</feature>
<dbReference type="InterPro" id="IPR045032">
    <property type="entry name" value="PEL"/>
</dbReference>
<sequence length="944" mass="102529">MKKNIFSTLLFLLISIISFAQSSCYETVILPKDPKLGGGDKQGSVLIGNTYGPGQGPGIYVVADGAYRLYMNGELLAYDYGAGRSRFIPLTFLPGTNAISVLGVNGAAAPGVMIHIDELHQSYGTNANWKSKTSNYIFDVNWKNKSFDTSQWGGATEQSTGSLTSTPSGLIISGAKFPSNSNAKWIWTGSTSDPSGVFRFTFDIKAFGYGAATNGGENATVVVVDNMNDFLTENQKAGPRIILLKEGTYDFREYKNTNTCFVPCNSTLNTYKGDFVDLANNCPGTKRTVQSWSRLVWVGKDKSYIGMGRGASLRGASFYCNNGQSNMIFRNLKIWDVNPHIIEAGDGISVNGAPNVWVDHCTFKWISDGNDVSGSNGQTWSWNYVNGDNEFMCSKSDNYAAAIDNSKLTYDHVYWENCQGRDPDAAGGDFIHIINNYHNVNKYYAVGGLNSSEILVEGTVFNTVSQPLIAGSNAKIYQRNNQFISSGSFRRDNVVIADFKDPVFTPPYTIPIENLSTVAASVKNGAGAGGRWRTLPLYTDAALQSNKAPVVVITSPIDTALFSNLNSIIINTNASDADGTVAKVEFYSGTIKLGEDTSAPYSFTITNPAACSTYSIVAIATDNNGNTTMSMPVIFNVNNTYTIYKTNTAPVIDGNIDGLWTNANGYAPALNKNLTGVISNEVDLSGTCKALWDTNYLYLLANITDNVKVNDSPNFYDDDSVEFYVDINNDKSTSYGANDAQYSFGWNDGSNVGTLPSGRSTNGINYAITSNANGYILEARIPWTTMQAVPQIGQQLGFDFMTNDDDDNGARDGKLSWNASTDAAWNNPSLFGTAVLQGVISTSRINNSKNNPEIFMNNSDETNSNSNSVTLFKVYPNPTTGIINIDTSQNALVHVYDSAGKKVLEKQITTTNNQIDLTNQITGIYILNISTEDGQYKTIKVVKL</sequence>
<keyword evidence="2" id="KW-0456">Lyase</keyword>
<dbReference type="NCBIfam" id="TIGR04183">
    <property type="entry name" value="Por_Secre_tail"/>
    <property type="match status" value="1"/>
</dbReference>
<evidence type="ECO:0000256" key="2">
    <source>
        <dbReference type="ARBA" id="ARBA00023239"/>
    </source>
</evidence>
<feature type="chain" id="PRO_5016059952" description="Pectate lyase domain-containing protein" evidence="3">
    <location>
        <begin position="21"/>
        <end position="944"/>
    </location>
</feature>
<dbReference type="Gene3D" id="2.160.20.10">
    <property type="entry name" value="Single-stranded right-handed beta-helix, Pectin lyase-like"/>
    <property type="match status" value="1"/>
</dbReference>
<evidence type="ECO:0000259" key="4">
    <source>
        <dbReference type="SMART" id="SM00656"/>
    </source>
</evidence>
<dbReference type="EMBL" id="QJHK01000002">
    <property type="protein sequence ID" value="PXY42148.1"/>
    <property type="molecule type" value="Genomic_DNA"/>
</dbReference>
<dbReference type="Pfam" id="PF18962">
    <property type="entry name" value="Por_Secre_tail"/>
    <property type="match status" value="1"/>
</dbReference>
<dbReference type="CDD" id="cd09619">
    <property type="entry name" value="CBM9_like_4"/>
    <property type="match status" value="1"/>
</dbReference>
<keyword evidence="1 3" id="KW-0732">Signal</keyword>
<accession>A0A2V4BSW4</accession>
<dbReference type="GO" id="GO:0030246">
    <property type="term" value="F:carbohydrate binding"/>
    <property type="evidence" value="ECO:0007669"/>
    <property type="project" value="InterPro"/>
</dbReference>
<dbReference type="InterPro" id="IPR002022">
    <property type="entry name" value="Pec_lyase"/>
</dbReference>
<dbReference type="InterPro" id="IPR013783">
    <property type="entry name" value="Ig-like_fold"/>
</dbReference>
<dbReference type="SUPFAM" id="SSF49344">
    <property type="entry name" value="CBD9-like"/>
    <property type="match status" value="1"/>
</dbReference>
<comment type="caution">
    <text evidence="5">The sequence shown here is derived from an EMBL/GenBank/DDBJ whole genome shotgun (WGS) entry which is preliminary data.</text>
</comment>
<dbReference type="PANTHER" id="PTHR31683">
    <property type="entry name" value="PECTATE LYASE 18-RELATED"/>
    <property type="match status" value="1"/>
</dbReference>
<keyword evidence="6" id="KW-1185">Reference proteome</keyword>
<dbReference type="OrthoDB" id="9804661at2"/>
<dbReference type="SMART" id="SM00656">
    <property type="entry name" value="Amb_all"/>
    <property type="match status" value="1"/>
</dbReference>
<evidence type="ECO:0000256" key="1">
    <source>
        <dbReference type="ARBA" id="ARBA00022729"/>
    </source>
</evidence>
<dbReference type="Gene3D" id="2.60.40.1190">
    <property type="match status" value="1"/>
</dbReference>
<dbReference type="InterPro" id="IPR011050">
    <property type="entry name" value="Pectin_lyase_fold/virulence"/>
</dbReference>
<dbReference type="InterPro" id="IPR026444">
    <property type="entry name" value="Secre_tail"/>
</dbReference>
<dbReference type="GO" id="GO:0016052">
    <property type="term" value="P:carbohydrate catabolic process"/>
    <property type="evidence" value="ECO:0007669"/>
    <property type="project" value="InterPro"/>
</dbReference>
<dbReference type="GO" id="GO:0030570">
    <property type="term" value="F:pectate lyase activity"/>
    <property type="evidence" value="ECO:0007669"/>
    <property type="project" value="InterPro"/>
</dbReference>
<proteinExistence type="predicted"/>
<dbReference type="Pfam" id="PF06452">
    <property type="entry name" value="CBM9_1"/>
    <property type="match status" value="1"/>
</dbReference>
<dbReference type="InterPro" id="IPR012334">
    <property type="entry name" value="Pectin_lyas_fold"/>
</dbReference>
<dbReference type="AlphaFoldDB" id="A0A2V4BSW4"/>
<dbReference type="PANTHER" id="PTHR31683:SF18">
    <property type="entry name" value="PECTATE LYASE 21-RELATED"/>
    <property type="match status" value="1"/>
</dbReference>
<name>A0A2V4BSW4_9FLAO</name>
<organism evidence="5 6">
    <name type="scientific">Flavobacterium cheongpyeongense</name>
    <dbReference type="NCBI Taxonomy" id="2212651"/>
    <lineage>
        <taxon>Bacteria</taxon>
        <taxon>Pseudomonadati</taxon>
        <taxon>Bacteroidota</taxon>
        <taxon>Flavobacteriia</taxon>
        <taxon>Flavobacteriales</taxon>
        <taxon>Flavobacteriaceae</taxon>
        <taxon>Flavobacterium</taxon>
    </lineage>
</organism>
<dbReference type="Pfam" id="PF17957">
    <property type="entry name" value="Big_7"/>
    <property type="match status" value="1"/>
</dbReference>
<evidence type="ECO:0000313" key="6">
    <source>
        <dbReference type="Proteomes" id="UP000247903"/>
    </source>
</evidence>
<reference evidence="5 6" key="1">
    <citation type="submission" date="2018-05" db="EMBL/GenBank/DDBJ databases">
        <title>Flavobacterium sp. strain IMCC34759, incomplete genome.</title>
        <authorList>
            <person name="Joung Y."/>
            <person name="Cho J."/>
        </authorList>
    </citation>
    <scope>NUCLEOTIDE SEQUENCE [LARGE SCALE GENOMIC DNA]</scope>
    <source>
        <strain evidence="5 6">IMCC34759</strain>
    </source>
</reference>
<gene>
    <name evidence="5" type="ORF">DMB65_02630</name>
</gene>